<protein>
    <recommendedName>
        <fullName evidence="5">Spore germination protein GerPC</fullName>
    </recommendedName>
</protein>
<organism evidence="3 4">
    <name type="scientific">Cohnella candidum</name>
    <dbReference type="NCBI Taxonomy" id="2674991"/>
    <lineage>
        <taxon>Bacteria</taxon>
        <taxon>Bacillati</taxon>
        <taxon>Bacillota</taxon>
        <taxon>Bacilli</taxon>
        <taxon>Bacillales</taxon>
        <taxon>Paenibacillaceae</taxon>
        <taxon>Cohnella</taxon>
    </lineage>
</organism>
<dbReference type="RefSeq" id="WP_123041068.1">
    <property type="nucleotide sequence ID" value="NZ_CP033433.1"/>
</dbReference>
<dbReference type="KEGG" id="coh:EAV92_10675"/>
<gene>
    <name evidence="3" type="ORF">EAV92_10675</name>
</gene>
<keyword evidence="1" id="KW-0175">Coiled coil</keyword>
<keyword evidence="4" id="KW-1185">Reference proteome</keyword>
<evidence type="ECO:0000256" key="1">
    <source>
        <dbReference type="SAM" id="Coils"/>
    </source>
</evidence>
<dbReference type="Proteomes" id="UP000269097">
    <property type="component" value="Chromosome"/>
</dbReference>
<feature type="region of interest" description="Disordered" evidence="2">
    <location>
        <begin position="80"/>
        <end position="134"/>
    </location>
</feature>
<evidence type="ECO:0000313" key="4">
    <source>
        <dbReference type="Proteomes" id="UP000269097"/>
    </source>
</evidence>
<accession>A0A3G3JXL7</accession>
<feature type="compositionally biased region" description="Basic and acidic residues" evidence="2">
    <location>
        <begin position="90"/>
        <end position="105"/>
    </location>
</feature>
<evidence type="ECO:0000256" key="2">
    <source>
        <dbReference type="SAM" id="MobiDB-lite"/>
    </source>
</evidence>
<proteinExistence type="predicted"/>
<evidence type="ECO:0000313" key="3">
    <source>
        <dbReference type="EMBL" id="AYQ72986.1"/>
    </source>
</evidence>
<reference evidence="3 4" key="1">
    <citation type="submission" date="2018-10" db="EMBL/GenBank/DDBJ databases">
        <title>Genome Sequence of Cohnella sp.</title>
        <authorList>
            <person name="Srinivasan S."/>
            <person name="Kim M.K."/>
        </authorList>
    </citation>
    <scope>NUCLEOTIDE SEQUENCE [LARGE SCALE GENOMIC DNA]</scope>
    <source>
        <strain evidence="3 4">18JY8-7</strain>
    </source>
</reference>
<dbReference type="EMBL" id="CP033433">
    <property type="protein sequence ID" value="AYQ72986.1"/>
    <property type="molecule type" value="Genomic_DNA"/>
</dbReference>
<feature type="coiled-coil region" evidence="1">
    <location>
        <begin position="17"/>
        <end position="44"/>
    </location>
</feature>
<evidence type="ECO:0008006" key="5">
    <source>
        <dbReference type="Google" id="ProtNLM"/>
    </source>
</evidence>
<dbReference type="AlphaFoldDB" id="A0A3G3JXL7"/>
<sequence>MRNPFRRKTPDQRDAFVQELKTQIREMNVRFHRLEENLERLNGKFPQVTIENVHIHQPVLEKLEFRLDALDIEQLSGSLNLGNNFGARTAPERGSVKSTAEKGKPGEAGGENVSPQEFPGLERTPSGFRLNNRR</sequence>
<name>A0A3G3JXL7_9BACL</name>